<name>A0A5B7IA12_PORTR</name>
<dbReference type="AlphaFoldDB" id="A0A5B7IA12"/>
<dbReference type="Proteomes" id="UP000324222">
    <property type="component" value="Unassembled WGS sequence"/>
</dbReference>
<comment type="caution">
    <text evidence="1">The sequence shown here is derived from an EMBL/GenBank/DDBJ whole genome shotgun (WGS) entry which is preliminary data.</text>
</comment>
<proteinExistence type="predicted"/>
<protein>
    <submittedName>
        <fullName evidence="1">Uncharacterized protein</fullName>
    </submittedName>
</protein>
<accession>A0A5B7IA12</accession>
<organism evidence="1 2">
    <name type="scientific">Portunus trituberculatus</name>
    <name type="common">Swimming crab</name>
    <name type="synonym">Neptunus trituberculatus</name>
    <dbReference type="NCBI Taxonomy" id="210409"/>
    <lineage>
        <taxon>Eukaryota</taxon>
        <taxon>Metazoa</taxon>
        <taxon>Ecdysozoa</taxon>
        <taxon>Arthropoda</taxon>
        <taxon>Crustacea</taxon>
        <taxon>Multicrustacea</taxon>
        <taxon>Malacostraca</taxon>
        <taxon>Eumalacostraca</taxon>
        <taxon>Eucarida</taxon>
        <taxon>Decapoda</taxon>
        <taxon>Pleocyemata</taxon>
        <taxon>Brachyura</taxon>
        <taxon>Eubrachyura</taxon>
        <taxon>Portunoidea</taxon>
        <taxon>Portunidae</taxon>
        <taxon>Portuninae</taxon>
        <taxon>Portunus</taxon>
    </lineage>
</organism>
<evidence type="ECO:0000313" key="1">
    <source>
        <dbReference type="EMBL" id="MPC78729.1"/>
    </source>
</evidence>
<gene>
    <name evidence="1" type="ORF">E2C01_073226</name>
</gene>
<keyword evidence="2" id="KW-1185">Reference proteome</keyword>
<evidence type="ECO:0000313" key="2">
    <source>
        <dbReference type="Proteomes" id="UP000324222"/>
    </source>
</evidence>
<sequence length="70" mass="7405">MTARQTTTKCIRFSSGFHSSRSIINISISHPLLYRGGGSNPSLSLACSTVIVRLAVVHGLNASVDDNDSS</sequence>
<reference evidence="1 2" key="1">
    <citation type="submission" date="2019-05" db="EMBL/GenBank/DDBJ databases">
        <title>Another draft genome of Portunus trituberculatus and its Hox gene families provides insights of decapod evolution.</title>
        <authorList>
            <person name="Jeong J.-H."/>
            <person name="Song I."/>
            <person name="Kim S."/>
            <person name="Choi T."/>
            <person name="Kim D."/>
            <person name="Ryu S."/>
            <person name="Kim W."/>
        </authorList>
    </citation>
    <scope>NUCLEOTIDE SEQUENCE [LARGE SCALE GENOMIC DNA]</scope>
    <source>
        <tissue evidence="1">Muscle</tissue>
    </source>
</reference>
<dbReference type="EMBL" id="VSRR010049201">
    <property type="protein sequence ID" value="MPC78729.1"/>
    <property type="molecule type" value="Genomic_DNA"/>
</dbReference>